<dbReference type="InterPro" id="IPR035651">
    <property type="entry name" value="BipA_V"/>
</dbReference>
<dbReference type="InterPro" id="IPR000640">
    <property type="entry name" value="EFG_V-like"/>
</dbReference>
<dbReference type="PROSITE" id="PS51722">
    <property type="entry name" value="G_TR_2"/>
    <property type="match status" value="1"/>
</dbReference>
<dbReference type="CDD" id="cd01891">
    <property type="entry name" value="TypA_BipA"/>
    <property type="match status" value="1"/>
</dbReference>
<keyword evidence="5" id="KW-1185">Reference proteome</keyword>
<reference evidence="4 5" key="1">
    <citation type="submission" date="2020-08" db="EMBL/GenBank/DDBJ databases">
        <title>Genomic Encyclopedia of Type Strains, Phase IV (KMG-IV): sequencing the most valuable type-strain genomes for metagenomic binning, comparative biology and taxonomic classification.</title>
        <authorList>
            <person name="Goeker M."/>
        </authorList>
    </citation>
    <scope>NUCLEOTIDE SEQUENCE [LARGE SCALE GENOMIC DNA]</scope>
    <source>
        <strain evidence="4 5">DSM 103725</strain>
    </source>
</reference>
<dbReference type="SMART" id="SM00838">
    <property type="entry name" value="EFG_C"/>
    <property type="match status" value="1"/>
</dbReference>
<dbReference type="GO" id="GO:0005525">
    <property type="term" value="F:GTP binding"/>
    <property type="evidence" value="ECO:0007669"/>
    <property type="project" value="UniProtKB-UniRule"/>
</dbReference>
<dbReference type="InterPro" id="IPR047042">
    <property type="entry name" value="BipA_II"/>
</dbReference>
<proteinExistence type="inferred from homology"/>
<feature type="binding site" evidence="2">
    <location>
        <begin position="16"/>
        <end position="21"/>
    </location>
    <ligand>
        <name>GTP</name>
        <dbReference type="ChEBI" id="CHEBI:37565"/>
    </ligand>
</feature>
<dbReference type="InterPro" id="IPR047041">
    <property type="entry name" value="BipA_GTP-bd_dom"/>
</dbReference>
<keyword evidence="1 2" id="KW-0342">GTP-binding</keyword>
<dbReference type="GO" id="GO:0000049">
    <property type="term" value="F:tRNA binding"/>
    <property type="evidence" value="ECO:0007669"/>
    <property type="project" value="UniProtKB-KW"/>
</dbReference>
<gene>
    <name evidence="2" type="primary">bipA</name>
    <name evidence="4" type="ORF">HNQ40_001570</name>
</gene>
<comment type="subcellular location">
    <subcellularLocation>
        <location evidence="2">Cytoplasm</location>
    </subcellularLocation>
    <text evidence="2">Binds to ribosomes.</text>
</comment>
<dbReference type="Gene3D" id="2.40.50.250">
    <property type="entry name" value="bipa protein"/>
    <property type="match status" value="1"/>
</dbReference>
<dbReference type="InterPro" id="IPR042116">
    <property type="entry name" value="TypA/BipA_C"/>
</dbReference>
<comment type="caution">
    <text evidence="4">The sequence shown here is derived from an EMBL/GenBank/DDBJ whole genome shotgun (WGS) entry which is preliminary data.</text>
</comment>
<keyword evidence="2" id="KW-0699">rRNA-binding</keyword>
<dbReference type="PANTHER" id="PTHR42908">
    <property type="entry name" value="TRANSLATION ELONGATION FACTOR-RELATED"/>
    <property type="match status" value="1"/>
</dbReference>
<dbReference type="InterPro" id="IPR009000">
    <property type="entry name" value="Transl_B-barrel_sf"/>
</dbReference>
<evidence type="ECO:0000259" key="3">
    <source>
        <dbReference type="PROSITE" id="PS51722"/>
    </source>
</evidence>
<dbReference type="SUPFAM" id="SSF50447">
    <property type="entry name" value="Translation proteins"/>
    <property type="match status" value="1"/>
</dbReference>
<evidence type="ECO:0000256" key="1">
    <source>
        <dbReference type="ARBA" id="ARBA00023134"/>
    </source>
</evidence>
<comment type="subunit">
    <text evidence="2">Monomer.</text>
</comment>
<keyword evidence="2" id="KW-0820">tRNA-binding</keyword>
<dbReference type="InterPro" id="IPR000795">
    <property type="entry name" value="T_Tr_GTP-bd_dom"/>
</dbReference>
<dbReference type="GO" id="GO:1990904">
    <property type="term" value="C:ribonucleoprotein complex"/>
    <property type="evidence" value="ECO:0007669"/>
    <property type="project" value="TreeGrafter"/>
</dbReference>
<dbReference type="Gene3D" id="3.40.50.300">
    <property type="entry name" value="P-loop containing nucleotide triphosphate hydrolases"/>
    <property type="match status" value="1"/>
</dbReference>
<dbReference type="GO" id="GO:0003924">
    <property type="term" value="F:GTPase activity"/>
    <property type="evidence" value="ECO:0007669"/>
    <property type="project" value="UniProtKB-UniRule"/>
</dbReference>
<accession>A0A7X0LKE5</accession>
<dbReference type="FunFam" id="3.30.70.240:FF:000002">
    <property type="entry name" value="GTP-binding protein TypA"/>
    <property type="match status" value="1"/>
</dbReference>
<dbReference type="Pfam" id="PF21018">
    <property type="entry name" value="BipA_C"/>
    <property type="match status" value="1"/>
</dbReference>
<dbReference type="PANTHER" id="PTHR42908:SF8">
    <property type="entry name" value="TR-TYPE G DOMAIN-CONTAINING PROTEIN"/>
    <property type="match status" value="1"/>
</dbReference>
<dbReference type="Pfam" id="PF00009">
    <property type="entry name" value="GTP_EFTU"/>
    <property type="match status" value="1"/>
</dbReference>
<comment type="function">
    <text evidence="2">A 50S ribosomal subunit assembly protein with GTPase activity, required for 50S subunit assembly at low temperatures, may also play a role in translation. Binds GTP and analogs. Binds the 70S ribosome between the 30S and 50S subunits, in a similar position as ribosome-bound EF-G; it contacts a number of ribosomal proteins, both rRNAs and the A-site tRNA.</text>
</comment>
<dbReference type="Pfam" id="PF00679">
    <property type="entry name" value="EFG_C"/>
    <property type="match status" value="1"/>
</dbReference>
<dbReference type="FunFam" id="3.40.50.300:FF:000055">
    <property type="entry name" value="GTP-binding protein TypA"/>
    <property type="match status" value="1"/>
</dbReference>
<dbReference type="PROSITE" id="PS00301">
    <property type="entry name" value="G_TR_1"/>
    <property type="match status" value="1"/>
</dbReference>
<dbReference type="InterPro" id="IPR006298">
    <property type="entry name" value="BipA"/>
</dbReference>
<keyword evidence="2" id="KW-0694">RNA-binding</keyword>
<dbReference type="InterPro" id="IPR047043">
    <property type="entry name" value="BipA_III"/>
</dbReference>
<evidence type="ECO:0000313" key="5">
    <source>
        <dbReference type="Proteomes" id="UP000541810"/>
    </source>
</evidence>
<dbReference type="Gene3D" id="3.30.70.240">
    <property type="match status" value="1"/>
</dbReference>
<dbReference type="InterPro" id="IPR035647">
    <property type="entry name" value="EFG_III/V"/>
</dbReference>
<dbReference type="EMBL" id="JACHGY010000001">
    <property type="protein sequence ID" value="MBB6429764.1"/>
    <property type="molecule type" value="Genomic_DNA"/>
</dbReference>
<keyword evidence="2" id="KW-0378">Hydrolase</keyword>
<dbReference type="FunFam" id="2.40.30.10:FF:000016">
    <property type="entry name" value="GTP-binding protein TypA"/>
    <property type="match status" value="1"/>
</dbReference>
<evidence type="ECO:0000256" key="2">
    <source>
        <dbReference type="HAMAP-Rule" id="MF_00849"/>
    </source>
</evidence>
<feature type="domain" description="Tr-type G" evidence="3">
    <location>
        <begin position="4"/>
        <end position="217"/>
    </location>
</feature>
<dbReference type="EC" id="3.6.5.-" evidence="2"/>
<dbReference type="FunFam" id="3.30.70.870:FF:000003">
    <property type="entry name" value="GTP-binding protein TypA"/>
    <property type="match status" value="1"/>
</dbReference>
<dbReference type="InterPro" id="IPR027417">
    <property type="entry name" value="P-loop_NTPase"/>
</dbReference>
<keyword evidence="2" id="KW-0690">Ribosome biogenesis</keyword>
<dbReference type="GO" id="GO:0043022">
    <property type="term" value="F:ribosome binding"/>
    <property type="evidence" value="ECO:0007669"/>
    <property type="project" value="UniProtKB-UniRule"/>
</dbReference>
<name>A0A7X0LKE5_9BACT</name>
<dbReference type="GO" id="GO:0019843">
    <property type="term" value="F:rRNA binding"/>
    <property type="evidence" value="ECO:0007669"/>
    <property type="project" value="UniProtKB-KW"/>
</dbReference>
<organism evidence="4 5">
    <name type="scientific">Algisphaera agarilytica</name>
    <dbReference type="NCBI Taxonomy" id="1385975"/>
    <lineage>
        <taxon>Bacteria</taxon>
        <taxon>Pseudomonadati</taxon>
        <taxon>Planctomycetota</taxon>
        <taxon>Phycisphaerae</taxon>
        <taxon>Phycisphaerales</taxon>
        <taxon>Phycisphaeraceae</taxon>
        <taxon>Algisphaera</taxon>
    </lineage>
</organism>
<dbReference type="Pfam" id="PF03144">
    <property type="entry name" value="GTP_EFTU_D2"/>
    <property type="match status" value="1"/>
</dbReference>
<comment type="catalytic activity">
    <reaction evidence="2">
        <text>GTP + H2O = GDP + phosphate + H(+)</text>
        <dbReference type="Rhea" id="RHEA:19669"/>
        <dbReference type="ChEBI" id="CHEBI:15377"/>
        <dbReference type="ChEBI" id="CHEBI:15378"/>
        <dbReference type="ChEBI" id="CHEBI:37565"/>
        <dbReference type="ChEBI" id="CHEBI:43474"/>
        <dbReference type="ChEBI" id="CHEBI:58189"/>
    </reaction>
</comment>
<feature type="binding site" evidence="2">
    <location>
        <begin position="140"/>
        <end position="143"/>
    </location>
    <ligand>
        <name>GTP</name>
        <dbReference type="ChEBI" id="CHEBI:37565"/>
    </ligand>
</feature>
<dbReference type="InterPro" id="IPR004161">
    <property type="entry name" value="EFTu-like_2"/>
</dbReference>
<dbReference type="RefSeq" id="WP_184677327.1">
    <property type="nucleotide sequence ID" value="NZ_JACHGY010000001.1"/>
</dbReference>
<dbReference type="Gene3D" id="2.40.30.10">
    <property type="entry name" value="Translation factors"/>
    <property type="match status" value="1"/>
</dbReference>
<dbReference type="GO" id="GO:0005829">
    <property type="term" value="C:cytosol"/>
    <property type="evidence" value="ECO:0007669"/>
    <property type="project" value="TreeGrafter"/>
</dbReference>
<dbReference type="HAMAP" id="MF_00849">
    <property type="entry name" value="BipA"/>
    <property type="match status" value="1"/>
</dbReference>
<dbReference type="AlphaFoldDB" id="A0A7X0LKE5"/>
<dbReference type="GO" id="GO:0000027">
    <property type="term" value="P:ribosomal large subunit assembly"/>
    <property type="evidence" value="ECO:0007669"/>
    <property type="project" value="UniProtKB-UniRule"/>
</dbReference>
<evidence type="ECO:0000313" key="4">
    <source>
        <dbReference type="EMBL" id="MBB6429764.1"/>
    </source>
</evidence>
<comment type="similarity">
    <text evidence="2">Belongs to the TRAFAC class translation factor GTPase superfamily. Classic translation factor GTPase family. BipA subfamily.</text>
</comment>
<sequence>MAQNHLRNVAIIAHVDHGKTTLTDQLLYQSGMFRTEDLDKLAGGQHNLIMDTGDLERERGITITAKNCAVNYRHTDGADYKINLIDTPGHADFGGEVERVLNMADGCLLVVDAFEGPMPQTRFVLQKALAIGLKPVVVINKIDKPNARPEDVINEVFDLLAELDAPDDALDFPIVYSSAKNGWASDDLEKAGMNGAEHPDNMLALYSAILEHVPAPYAEGSSRGAAAGFASGVEALAAPLQMMVTTIQYSDYVGRIAVGRVTAGRINAGQQVTVINRAGEGKQQKILKLNAFDGLKQKEVPQVIAGDICAVVGLDPIDIGDTIACPDRPEALPAVEIDEPTLTMTFRVNDSPFAGREGEFVTSRQVYDRLQKELQSNVALRVERGDGGDEFKVSGRGMMHLGVLLETMRREGYELQVGKPEVILKRPEDGDHAGKLCEPIEQLVVDCPAECQNDVMSLVTNRKAEIVSMDPKAGAGDYIHMEFTIPARGLIGMRTRMLTATQGRAVMHHNLLRYEPMRGDVPKRPAGVIIASDTGQVTPYALHGLYDRGFFFVKPGDQVYEGQVIGEHCKDNDIIANPIKSKQLTAVRTRGGKDDNMQIKPAKEMSLEACLEYIAEDELVEVTPENIRLRKRTLQESMRRREARSAKDKAKAGA</sequence>
<dbReference type="SUPFAM" id="SSF54980">
    <property type="entry name" value="EF-G C-terminal domain-like"/>
    <property type="match status" value="2"/>
</dbReference>
<protein>
    <recommendedName>
        <fullName evidence="2">Large ribosomal subunit assembly factor BipA</fullName>
        <ecNumber evidence="2">3.6.5.-</ecNumber>
    </recommendedName>
    <alternativeName>
        <fullName evidence="2">GTP-binding protein BipA</fullName>
    </alternativeName>
</protein>
<dbReference type="InterPro" id="IPR031157">
    <property type="entry name" value="G_TR_CS"/>
</dbReference>
<dbReference type="InterPro" id="IPR048876">
    <property type="entry name" value="BipA_C"/>
</dbReference>
<dbReference type="Proteomes" id="UP000541810">
    <property type="component" value="Unassembled WGS sequence"/>
</dbReference>
<dbReference type="PRINTS" id="PR00315">
    <property type="entry name" value="ELONGATNFCT"/>
</dbReference>
<dbReference type="SUPFAM" id="SSF52540">
    <property type="entry name" value="P-loop containing nucleoside triphosphate hydrolases"/>
    <property type="match status" value="1"/>
</dbReference>
<keyword evidence="2" id="KW-0547">Nucleotide-binding</keyword>
<dbReference type="CDD" id="cd16263">
    <property type="entry name" value="BipA_III"/>
    <property type="match status" value="1"/>
</dbReference>
<keyword evidence="2" id="KW-0963">Cytoplasm</keyword>
<dbReference type="CDD" id="cd03691">
    <property type="entry name" value="BipA_TypA_II"/>
    <property type="match status" value="1"/>
</dbReference>
<dbReference type="InterPro" id="IPR005225">
    <property type="entry name" value="Small_GTP-bd"/>
</dbReference>
<dbReference type="NCBIfam" id="TIGR01394">
    <property type="entry name" value="TypA_BipA"/>
    <property type="match status" value="1"/>
</dbReference>
<dbReference type="Gene3D" id="3.30.70.870">
    <property type="entry name" value="Elongation Factor G (Translational Gtpase), domain 3"/>
    <property type="match status" value="1"/>
</dbReference>
<dbReference type="CDD" id="cd03710">
    <property type="entry name" value="BipA_TypA_C"/>
    <property type="match status" value="1"/>
</dbReference>
<dbReference type="NCBIfam" id="TIGR00231">
    <property type="entry name" value="small_GTP"/>
    <property type="match status" value="1"/>
</dbReference>